<feature type="binding site" evidence="10">
    <location>
        <position position="266"/>
    </location>
    <ligand>
        <name>Zn(2+)</name>
        <dbReference type="ChEBI" id="CHEBI:29105"/>
    </ligand>
</feature>
<dbReference type="InterPro" id="IPR010914">
    <property type="entry name" value="RsgA_GTPase_dom"/>
</dbReference>
<accession>A0A6N9NMV4</accession>
<evidence type="ECO:0000313" key="13">
    <source>
        <dbReference type="EMBL" id="NBG66540.1"/>
    </source>
</evidence>
<dbReference type="GO" id="GO:0003924">
    <property type="term" value="F:GTPase activity"/>
    <property type="evidence" value="ECO:0007669"/>
    <property type="project" value="UniProtKB-UniRule"/>
</dbReference>
<keyword evidence="7 10" id="KW-0862">Zinc</keyword>
<dbReference type="PANTHER" id="PTHR32120">
    <property type="entry name" value="SMALL RIBOSOMAL SUBUNIT BIOGENESIS GTPASE RSGA"/>
    <property type="match status" value="1"/>
</dbReference>
<dbReference type="CDD" id="cd04466">
    <property type="entry name" value="S1_YloQ_GTPase"/>
    <property type="match status" value="1"/>
</dbReference>
<dbReference type="InterPro" id="IPR031944">
    <property type="entry name" value="RsgA_N"/>
</dbReference>
<keyword evidence="2 10" id="KW-0690">Ribosome biogenesis</keyword>
<feature type="binding site" evidence="10">
    <location>
        <begin position="125"/>
        <end position="128"/>
    </location>
    <ligand>
        <name>GTP</name>
        <dbReference type="ChEBI" id="CHEBI:37565"/>
    </ligand>
</feature>
<dbReference type="Gene3D" id="3.40.50.300">
    <property type="entry name" value="P-loop containing nucleotide triphosphate hydrolases"/>
    <property type="match status" value="1"/>
</dbReference>
<dbReference type="SUPFAM" id="SSF50249">
    <property type="entry name" value="Nucleic acid-binding proteins"/>
    <property type="match status" value="1"/>
</dbReference>
<dbReference type="NCBIfam" id="TIGR00157">
    <property type="entry name" value="ribosome small subunit-dependent GTPase A"/>
    <property type="match status" value="1"/>
</dbReference>
<dbReference type="GO" id="GO:0005737">
    <property type="term" value="C:cytoplasm"/>
    <property type="evidence" value="ECO:0007669"/>
    <property type="project" value="UniProtKB-SubCell"/>
</dbReference>
<dbReference type="HAMAP" id="MF_01820">
    <property type="entry name" value="GTPase_RsgA"/>
    <property type="match status" value="1"/>
</dbReference>
<comment type="cofactor">
    <cofactor evidence="10">
        <name>Zn(2+)</name>
        <dbReference type="ChEBI" id="CHEBI:29105"/>
    </cofactor>
    <text evidence="10">Binds 1 zinc ion per subunit.</text>
</comment>
<evidence type="ECO:0000256" key="1">
    <source>
        <dbReference type="ARBA" id="ARBA00022490"/>
    </source>
</evidence>
<protein>
    <recommendedName>
        <fullName evidence="10">Small ribosomal subunit biogenesis GTPase RsgA</fullName>
        <ecNumber evidence="10">3.6.1.-</ecNumber>
    </recommendedName>
</protein>
<evidence type="ECO:0000256" key="10">
    <source>
        <dbReference type="HAMAP-Rule" id="MF_01820"/>
    </source>
</evidence>
<evidence type="ECO:0000256" key="2">
    <source>
        <dbReference type="ARBA" id="ARBA00022517"/>
    </source>
</evidence>
<feature type="binding site" evidence="10">
    <location>
        <position position="261"/>
    </location>
    <ligand>
        <name>Zn(2+)</name>
        <dbReference type="ChEBI" id="CHEBI:29105"/>
    </ligand>
</feature>
<dbReference type="GO" id="GO:0005525">
    <property type="term" value="F:GTP binding"/>
    <property type="evidence" value="ECO:0007669"/>
    <property type="project" value="UniProtKB-UniRule"/>
</dbReference>
<dbReference type="Proteomes" id="UP000470771">
    <property type="component" value="Unassembled WGS sequence"/>
</dbReference>
<dbReference type="EC" id="3.6.1.-" evidence="10"/>
<dbReference type="PROSITE" id="PS51721">
    <property type="entry name" value="G_CP"/>
    <property type="match status" value="1"/>
</dbReference>
<feature type="domain" description="CP-type G" evidence="12">
    <location>
        <begin position="76"/>
        <end position="237"/>
    </location>
</feature>
<evidence type="ECO:0000256" key="9">
    <source>
        <dbReference type="ARBA" id="ARBA00023134"/>
    </source>
</evidence>
<dbReference type="Gene3D" id="2.40.50.140">
    <property type="entry name" value="Nucleic acid-binding proteins"/>
    <property type="match status" value="1"/>
</dbReference>
<evidence type="ECO:0000259" key="11">
    <source>
        <dbReference type="PROSITE" id="PS50936"/>
    </source>
</evidence>
<dbReference type="GO" id="GO:0046872">
    <property type="term" value="F:metal ion binding"/>
    <property type="evidence" value="ECO:0007669"/>
    <property type="project" value="UniProtKB-KW"/>
</dbReference>
<dbReference type="EMBL" id="WWNE01000008">
    <property type="protein sequence ID" value="NBG66540.1"/>
    <property type="molecule type" value="Genomic_DNA"/>
</dbReference>
<dbReference type="InterPro" id="IPR012340">
    <property type="entry name" value="NA-bd_OB-fold"/>
</dbReference>
<keyword evidence="3 10" id="KW-0479">Metal-binding</keyword>
<evidence type="ECO:0000256" key="5">
    <source>
        <dbReference type="ARBA" id="ARBA00022741"/>
    </source>
</evidence>
<name>A0A6N9NMV4_9FLAO</name>
<comment type="similarity">
    <text evidence="10">Belongs to the TRAFAC class YlqF/YawG GTPase family. RsgA subfamily.</text>
</comment>
<dbReference type="CDD" id="cd01854">
    <property type="entry name" value="YjeQ_EngC"/>
    <property type="match status" value="1"/>
</dbReference>
<organism evidence="13 14">
    <name type="scientific">Acidiluteibacter ferrifornacis</name>
    <dbReference type="NCBI Taxonomy" id="2692424"/>
    <lineage>
        <taxon>Bacteria</taxon>
        <taxon>Pseudomonadati</taxon>
        <taxon>Bacteroidota</taxon>
        <taxon>Flavobacteriia</taxon>
        <taxon>Flavobacteriales</taxon>
        <taxon>Cryomorphaceae</taxon>
        <taxon>Acidiluteibacter</taxon>
    </lineage>
</organism>
<gene>
    <name evidence="10 13" type="primary">rsgA</name>
    <name evidence="13" type="ORF">GQN54_10465</name>
</gene>
<reference evidence="13 14" key="1">
    <citation type="submission" date="2019-12" db="EMBL/GenBank/DDBJ databases">
        <authorList>
            <person name="Zhao J."/>
        </authorList>
    </citation>
    <scope>NUCLEOTIDE SEQUENCE [LARGE SCALE GENOMIC DNA]</scope>
    <source>
        <strain evidence="13 14">S-15</strain>
    </source>
</reference>
<proteinExistence type="inferred from homology"/>
<feature type="binding site" evidence="10">
    <location>
        <position position="268"/>
    </location>
    <ligand>
        <name>Zn(2+)</name>
        <dbReference type="ChEBI" id="CHEBI:29105"/>
    </ligand>
</feature>
<feature type="binding site" evidence="10">
    <location>
        <begin position="179"/>
        <end position="187"/>
    </location>
    <ligand>
        <name>GTP</name>
        <dbReference type="ChEBI" id="CHEBI:37565"/>
    </ligand>
</feature>
<comment type="subunit">
    <text evidence="10">Monomer. Associates with 30S ribosomal subunit, binds 16S rRNA.</text>
</comment>
<sequence>MKGIVTKSTGSWYIVRGVDGEIYNCRIKGKFRIKGIKSTNPIAVGDKVEFDSDTDSYVIHKLEPRENYIVRKSINLSKQTHIIAANIDQAFLFVTLKLPETSTEFIDRFLVSAEAYHIPVKLIFNKIDIYDEEELKFLRFIQSIYKKIGYDCYEVSAEKQINLEIIKGLLKDKITMLSGHSGVGKSTLINQLDPELDLRTLAISEANKSGMHTTTFAEMHPLIFGGDIIDTPGIKGFGVVDLESGELSHYFPEMMKVLPDCKFSNCIHINEPGCAVKAAVDSGEISPTRYSSYLSITEDEKGENYRAKGY</sequence>
<keyword evidence="1 10" id="KW-0963">Cytoplasm</keyword>
<dbReference type="Gene3D" id="1.10.40.50">
    <property type="entry name" value="Probable gtpase engc, domain 3"/>
    <property type="match status" value="1"/>
</dbReference>
<keyword evidence="4 10" id="KW-0699">rRNA-binding</keyword>
<evidence type="ECO:0000256" key="7">
    <source>
        <dbReference type="ARBA" id="ARBA00022833"/>
    </source>
</evidence>
<dbReference type="Pfam" id="PF16745">
    <property type="entry name" value="RsgA_N"/>
    <property type="match status" value="1"/>
</dbReference>
<dbReference type="GO" id="GO:0019843">
    <property type="term" value="F:rRNA binding"/>
    <property type="evidence" value="ECO:0007669"/>
    <property type="project" value="UniProtKB-KW"/>
</dbReference>
<dbReference type="AlphaFoldDB" id="A0A6N9NMV4"/>
<dbReference type="PROSITE" id="PS50936">
    <property type="entry name" value="ENGC_GTPASE"/>
    <property type="match status" value="1"/>
</dbReference>
<evidence type="ECO:0000256" key="6">
    <source>
        <dbReference type="ARBA" id="ARBA00022801"/>
    </source>
</evidence>
<dbReference type="PANTHER" id="PTHR32120:SF11">
    <property type="entry name" value="SMALL RIBOSOMAL SUBUNIT BIOGENESIS GTPASE RSGA 1, MITOCHONDRIAL-RELATED"/>
    <property type="match status" value="1"/>
</dbReference>
<keyword evidence="9 10" id="KW-0342">GTP-binding</keyword>
<keyword evidence="8 10" id="KW-0694">RNA-binding</keyword>
<dbReference type="Pfam" id="PF03193">
    <property type="entry name" value="RsgA_GTPase"/>
    <property type="match status" value="1"/>
</dbReference>
<keyword evidence="5 10" id="KW-0547">Nucleotide-binding</keyword>
<feature type="domain" description="EngC GTPase" evidence="11">
    <location>
        <begin position="85"/>
        <end position="235"/>
    </location>
</feature>
<dbReference type="RefSeq" id="WP_160633499.1">
    <property type="nucleotide sequence ID" value="NZ_WWNE01000008.1"/>
</dbReference>
<evidence type="ECO:0000259" key="12">
    <source>
        <dbReference type="PROSITE" id="PS51721"/>
    </source>
</evidence>
<dbReference type="GO" id="GO:0042274">
    <property type="term" value="P:ribosomal small subunit biogenesis"/>
    <property type="evidence" value="ECO:0007669"/>
    <property type="project" value="UniProtKB-UniRule"/>
</dbReference>
<dbReference type="InterPro" id="IPR030378">
    <property type="entry name" value="G_CP_dom"/>
</dbReference>
<evidence type="ECO:0000256" key="4">
    <source>
        <dbReference type="ARBA" id="ARBA00022730"/>
    </source>
</evidence>
<dbReference type="InterPro" id="IPR004881">
    <property type="entry name" value="Ribosome_biogen_GTPase_RsgA"/>
</dbReference>
<keyword evidence="14" id="KW-1185">Reference proteome</keyword>
<comment type="function">
    <text evidence="10">One of several proteins that assist in the late maturation steps of the functional core of the 30S ribosomal subunit. Helps release RbfA from mature subunits. May play a role in the assembly of ribosomal proteins into the subunit. Circularly permuted GTPase that catalyzes slow GTP hydrolysis, GTPase activity is stimulated by the 30S ribosomal subunit.</text>
</comment>
<dbReference type="SUPFAM" id="SSF52540">
    <property type="entry name" value="P-loop containing nucleoside triphosphate hydrolases"/>
    <property type="match status" value="1"/>
</dbReference>
<comment type="caution">
    <text evidence="13">The sequence shown here is derived from an EMBL/GenBank/DDBJ whole genome shotgun (WGS) entry which is preliminary data.</text>
</comment>
<dbReference type="InterPro" id="IPR027417">
    <property type="entry name" value="P-loop_NTPase"/>
</dbReference>
<comment type="subcellular location">
    <subcellularLocation>
        <location evidence="10">Cytoplasm</location>
    </subcellularLocation>
</comment>
<evidence type="ECO:0000313" key="14">
    <source>
        <dbReference type="Proteomes" id="UP000470771"/>
    </source>
</evidence>
<feature type="binding site" evidence="10">
    <location>
        <position position="274"/>
    </location>
    <ligand>
        <name>Zn(2+)</name>
        <dbReference type="ChEBI" id="CHEBI:29105"/>
    </ligand>
</feature>
<keyword evidence="6 10" id="KW-0378">Hydrolase</keyword>
<evidence type="ECO:0000256" key="8">
    <source>
        <dbReference type="ARBA" id="ARBA00022884"/>
    </source>
</evidence>
<evidence type="ECO:0000256" key="3">
    <source>
        <dbReference type="ARBA" id="ARBA00022723"/>
    </source>
</evidence>